<protein>
    <submittedName>
        <fullName evidence="1">Uncharacterized protein</fullName>
    </submittedName>
</protein>
<dbReference type="EMBL" id="JACETU010000005">
    <property type="protein sequence ID" value="KAF7428181.1"/>
    <property type="molecule type" value="Genomic_DNA"/>
</dbReference>
<organism evidence="1 2">
    <name type="scientific">Pleurotus ostreatus</name>
    <name type="common">Oyster mushroom</name>
    <name type="synonym">White-rot fungus</name>
    <dbReference type="NCBI Taxonomy" id="5322"/>
    <lineage>
        <taxon>Eukaryota</taxon>
        <taxon>Fungi</taxon>
        <taxon>Dikarya</taxon>
        <taxon>Basidiomycota</taxon>
        <taxon>Agaricomycotina</taxon>
        <taxon>Agaricomycetes</taxon>
        <taxon>Agaricomycetidae</taxon>
        <taxon>Agaricales</taxon>
        <taxon>Pleurotineae</taxon>
        <taxon>Pleurotaceae</taxon>
        <taxon>Pleurotus</taxon>
    </lineage>
</organism>
<sequence>MSQIESAVPTKLDLVGQHLNGHKLRVAGKVLCYDPTSALLLLVDKETALLIDVALCVDRWSGPWLRERLATAIIIGHLETLEKELPIPTLPAFAPAPSVDPQVVLRAVLVVHAPELDLALWNDSMDSGDDALVTSTHHHPS</sequence>
<dbReference type="GeneID" id="59377220"/>
<keyword evidence="2" id="KW-1185">Reference proteome</keyword>
<dbReference type="RefSeq" id="XP_036630553.1">
    <property type="nucleotide sequence ID" value="XM_036776933.1"/>
</dbReference>
<accession>A0A8H6ZTI5</accession>
<dbReference type="Proteomes" id="UP000623687">
    <property type="component" value="Unassembled WGS sequence"/>
</dbReference>
<evidence type="ECO:0000313" key="2">
    <source>
        <dbReference type="Proteomes" id="UP000623687"/>
    </source>
</evidence>
<evidence type="ECO:0000313" key="1">
    <source>
        <dbReference type="EMBL" id="KAF7428181.1"/>
    </source>
</evidence>
<name>A0A8H6ZTI5_PLEOS</name>
<proteinExistence type="predicted"/>
<dbReference type="VEuPathDB" id="FungiDB:PC9H_007402"/>
<dbReference type="AlphaFoldDB" id="A0A8H6ZTI5"/>
<comment type="caution">
    <text evidence="1">The sequence shown here is derived from an EMBL/GenBank/DDBJ whole genome shotgun (WGS) entry which is preliminary data.</text>
</comment>
<gene>
    <name evidence="1" type="ORF">PC9H_007402</name>
</gene>
<dbReference type="OrthoDB" id="3258172at2759"/>
<reference evidence="1" key="1">
    <citation type="submission" date="2019-07" db="EMBL/GenBank/DDBJ databases">
        <authorList>
            <person name="Palmer J.M."/>
        </authorList>
    </citation>
    <scope>NUCLEOTIDE SEQUENCE</scope>
    <source>
        <strain evidence="1">PC9</strain>
    </source>
</reference>